<dbReference type="STRING" id="1115515.EV102420_03_00400"/>
<organism evidence="2 3">
    <name type="scientific">Pseudescherichia vulneris NBRC 102420</name>
    <dbReference type="NCBI Taxonomy" id="1115515"/>
    <lineage>
        <taxon>Bacteria</taxon>
        <taxon>Pseudomonadati</taxon>
        <taxon>Pseudomonadota</taxon>
        <taxon>Gammaproteobacteria</taxon>
        <taxon>Enterobacterales</taxon>
        <taxon>Enterobacteriaceae</taxon>
        <taxon>Pseudescherichia</taxon>
    </lineage>
</organism>
<feature type="region of interest" description="Disordered" evidence="1">
    <location>
        <begin position="177"/>
        <end position="246"/>
    </location>
</feature>
<comment type="caution">
    <text evidence="2">The sequence shown here is derived from an EMBL/GenBank/DDBJ whole genome shotgun (WGS) entry which is preliminary data.</text>
</comment>
<evidence type="ECO:0000313" key="2">
    <source>
        <dbReference type="EMBL" id="GAL56975.1"/>
    </source>
</evidence>
<dbReference type="OrthoDB" id="6622141at2"/>
<dbReference type="eggNOG" id="ENOG5033T9K">
    <property type="taxonomic scope" value="Bacteria"/>
</dbReference>
<feature type="compositionally biased region" description="Polar residues" evidence="1">
    <location>
        <begin position="226"/>
        <end position="246"/>
    </location>
</feature>
<dbReference type="AlphaFoldDB" id="A0A090UWM0"/>
<keyword evidence="3" id="KW-1185">Reference proteome</keyword>
<dbReference type="Proteomes" id="UP000029462">
    <property type="component" value="Unassembled WGS sequence"/>
</dbReference>
<dbReference type="EMBL" id="BBMZ01000003">
    <property type="protein sequence ID" value="GAL56975.1"/>
    <property type="molecule type" value="Genomic_DNA"/>
</dbReference>
<evidence type="ECO:0000256" key="1">
    <source>
        <dbReference type="SAM" id="MobiDB-lite"/>
    </source>
</evidence>
<dbReference type="RefSeq" id="WP_042388752.1">
    <property type="nucleotide sequence ID" value="NZ_BBMZ01000003.1"/>
</dbReference>
<evidence type="ECO:0000313" key="3">
    <source>
        <dbReference type="Proteomes" id="UP000029462"/>
    </source>
</evidence>
<protein>
    <submittedName>
        <fullName evidence="2">Uncharacterized protein</fullName>
    </submittedName>
</protein>
<reference evidence="2 3" key="1">
    <citation type="submission" date="2014-09" db="EMBL/GenBank/DDBJ databases">
        <title>Whole genome shotgun sequence of Escherichia vulneris NBRC 102420.</title>
        <authorList>
            <person name="Yoshida Y."/>
            <person name="Hosoyama A."/>
            <person name="Tsuchikane K."/>
            <person name="Ohji S."/>
            <person name="Ichikawa N."/>
            <person name="Kimura A."/>
            <person name="Yamazoe A."/>
            <person name="Ezaki T."/>
            <person name="Fujita N."/>
        </authorList>
    </citation>
    <scope>NUCLEOTIDE SEQUENCE [LARGE SCALE GENOMIC DNA]</scope>
    <source>
        <strain evidence="2 3">NBRC 102420</strain>
    </source>
</reference>
<feature type="compositionally biased region" description="Low complexity" evidence="1">
    <location>
        <begin position="177"/>
        <end position="189"/>
    </location>
</feature>
<accession>A0A090UWM0</accession>
<proteinExistence type="predicted"/>
<sequence>MIVSPLNVILRTLLVLSFALALNGCSVRYDKSGKMLFNPDLASVLGNEVGQFTLADGSKGALRELNGRYSLKWSNLMIERPLEGVSWVRIINQYQVEGHTLLLLKVATPACPAQYRLVDLQNTRSQEWAFTGICDIGPDVTASADKLQLNFKVDNRIEQFNWQHGEVYHRRLAVQQQKTVQNSTTNKTTSSRKAKSQPAVKPTKRTQVKAAEPLPPKVAQPELDNSLPTEIYQPTKTRQTSLGIKS</sequence>
<gene>
    <name evidence="2" type="ORF">EV102420_03_00400</name>
</gene>
<name>A0A090UWM0_PSEVU</name>